<dbReference type="SUPFAM" id="SSF51126">
    <property type="entry name" value="Pectin lyase-like"/>
    <property type="match status" value="1"/>
</dbReference>
<dbReference type="RefSeq" id="XP_012652640.1">
    <property type="nucleotide sequence ID" value="XM_012797186.1"/>
</dbReference>
<organism evidence="2 3">
    <name type="scientific">Tetrahymena thermophila (strain SB210)</name>
    <dbReference type="NCBI Taxonomy" id="312017"/>
    <lineage>
        <taxon>Eukaryota</taxon>
        <taxon>Sar</taxon>
        <taxon>Alveolata</taxon>
        <taxon>Ciliophora</taxon>
        <taxon>Intramacronucleata</taxon>
        <taxon>Oligohymenophorea</taxon>
        <taxon>Hymenostomatida</taxon>
        <taxon>Tetrahymenina</taxon>
        <taxon>Tetrahymenidae</taxon>
        <taxon>Tetrahymena</taxon>
    </lineage>
</organism>
<evidence type="ECO:0000313" key="2">
    <source>
        <dbReference type="EMBL" id="EWS74809.1"/>
    </source>
</evidence>
<dbReference type="InParanoid" id="W7XKD6"/>
<reference evidence="3" key="1">
    <citation type="journal article" date="2006" name="PLoS Biol.">
        <title>Macronuclear genome sequence of the ciliate Tetrahymena thermophila, a model eukaryote.</title>
        <authorList>
            <person name="Eisen J.A."/>
            <person name="Coyne R.S."/>
            <person name="Wu M."/>
            <person name="Wu D."/>
            <person name="Thiagarajan M."/>
            <person name="Wortman J.R."/>
            <person name="Badger J.H."/>
            <person name="Ren Q."/>
            <person name="Amedeo P."/>
            <person name="Jones K.M."/>
            <person name="Tallon L.J."/>
            <person name="Delcher A.L."/>
            <person name="Salzberg S.L."/>
            <person name="Silva J.C."/>
            <person name="Haas B.J."/>
            <person name="Majoros W.H."/>
            <person name="Farzad M."/>
            <person name="Carlton J.M."/>
            <person name="Smith R.K. Jr."/>
            <person name="Garg J."/>
            <person name="Pearlman R.E."/>
            <person name="Karrer K.M."/>
            <person name="Sun L."/>
            <person name="Manning G."/>
            <person name="Elde N.C."/>
            <person name="Turkewitz A.P."/>
            <person name="Asai D.J."/>
            <person name="Wilkes D.E."/>
            <person name="Wang Y."/>
            <person name="Cai H."/>
            <person name="Collins K."/>
            <person name="Stewart B.A."/>
            <person name="Lee S.R."/>
            <person name="Wilamowska K."/>
            <person name="Weinberg Z."/>
            <person name="Ruzzo W.L."/>
            <person name="Wloga D."/>
            <person name="Gaertig J."/>
            <person name="Frankel J."/>
            <person name="Tsao C.-C."/>
            <person name="Gorovsky M.A."/>
            <person name="Keeling P.J."/>
            <person name="Waller R.F."/>
            <person name="Patron N.J."/>
            <person name="Cherry J.M."/>
            <person name="Stover N.A."/>
            <person name="Krieger C.J."/>
            <person name="del Toro C."/>
            <person name="Ryder H.F."/>
            <person name="Williamson S.C."/>
            <person name="Barbeau R.A."/>
            <person name="Hamilton E.P."/>
            <person name="Orias E."/>
        </authorList>
    </citation>
    <scope>NUCLEOTIDE SEQUENCE [LARGE SCALE GENOMIC DNA]</scope>
    <source>
        <strain evidence="3">SB210</strain>
    </source>
</reference>
<keyword evidence="3" id="KW-1185">Reference proteome</keyword>
<dbReference type="AlphaFoldDB" id="W7XKD6"/>
<dbReference type="PANTHER" id="PTHR11319">
    <property type="entry name" value="G PROTEIN-COUPLED RECEPTOR-RELATED"/>
    <property type="match status" value="1"/>
</dbReference>
<accession>W7XKD6</accession>
<dbReference type="OrthoDB" id="313173at2759"/>
<evidence type="ECO:0000256" key="1">
    <source>
        <dbReference type="SAM" id="Phobius"/>
    </source>
</evidence>
<dbReference type="Proteomes" id="UP000009168">
    <property type="component" value="Unassembled WGS sequence"/>
</dbReference>
<protein>
    <submittedName>
        <fullName evidence="2">Transmembrane protein, putative</fullName>
    </submittedName>
</protein>
<feature type="transmembrane region" description="Helical" evidence="1">
    <location>
        <begin position="931"/>
        <end position="949"/>
    </location>
</feature>
<dbReference type="GeneID" id="24440049"/>
<keyword evidence="1" id="KW-0472">Membrane</keyword>
<dbReference type="KEGG" id="tet:TTHERM_000654157"/>
<dbReference type="InterPro" id="IPR011050">
    <property type="entry name" value="Pectin_lyase_fold/virulence"/>
</dbReference>
<evidence type="ECO:0000313" key="3">
    <source>
        <dbReference type="Proteomes" id="UP000009168"/>
    </source>
</evidence>
<name>W7XKD6_TETTS</name>
<feature type="transmembrane region" description="Helical" evidence="1">
    <location>
        <begin position="896"/>
        <end position="922"/>
    </location>
</feature>
<keyword evidence="1" id="KW-1133">Transmembrane helix</keyword>
<keyword evidence="1 2" id="KW-0812">Transmembrane</keyword>
<dbReference type="PANTHER" id="PTHR11319:SF35">
    <property type="entry name" value="OUTER MEMBRANE PROTEIN PMPC-RELATED"/>
    <property type="match status" value="1"/>
</dbReference>
<sequence>MQEGQIILSDNDFTNINIQPAVYIQAKQIKLNSSSFKGNNYNQNSFQGGFLQIFTNYLAVIETNFINSLAENGAAMSINPNTKNANFTFINCLFQNLIALKNGAAVYIRQALNQTQMNFNNCTFNNILSQYGGCVYVAYPMNSLEIQYFYLVYPQITFQGCTSSHVYAQQGGYIFSQNANINLYNHTSLTNNPNNLSSINYIILQSLNQLSFLGEYIYLSQSYFTAEKINIYDHSAIQGRYYITQLNPVFLNAVTNSNVTIKKTEINSCQFLQSGFIQLIQSSLEISESNIKNLMFQQNGQRLMQTNINLQISTKFSAIIISQSQINLQKLLIYNTTCTHESCIGGAMLLENSGGSISSCNFIQNFCYGNGGALSILGLNQNLTIYNSVIMNNRAQKGNGGGISFIYDQNLFQLAILNSSISQNFAELGGGLHFEFQKLPLRNQYLAYLNNSILIQNQVSQFGGGIYYIGKKPYVNLQTEVSQNTAESPFGKDYFSQPKELSLNLQLSQHMFNYSFYWLNTGEKVYKIKNQVSGQKLPNIIFQMIDESGSIINNQYLQLAQAQQLDLQLNVNKAENMNNISFALVSSQKSFQFNNLYNLSNLIVIGQPGTSVFLNLTINGIQQKINNAYKIILQIQLRPCQRGEVYGKFIDQTQNQSKTYYECQKCKEGTYSLAYPSLKNTEIQCQKCIDFAECEGGDILNISEGFWRMNDQTDEVIECVNAPQNCLGGKGNNTCSKSHIGPLCENCDLKNNYSNISDYDCDYCGSPFINSLKILSLMTFYVTTNLKKKLQKQIFLYKKILFAKISADSVLNKLVQGISVNNNVQKSNKQLMDTSVLLKQVLNYFQIIVVLTTFQLKIPNMFVVSVDIIANPTTQILYSFQCFFYQLYLKTGLNMIYLQLIASVALPIILIIIFLVSGGIIYRKDPYRRPIYLYTSFLYCFIYFQPSIFNRSISLVTCRQIGKIYQIRDFNKFFKIIKTKRKNKLHFVQQLK</sequence>
<proteinExistence type="predicted"/>
<gene>
    <name evidence="2" type="ORF">TTHERM_000654157</name>
</gene>
<dbReference type="EMBL" id="GG662720">
    <property type="protein sequence ID" value="EWS74809.1"/>
    <property type="molecule type" value="Genomic_DNA"/>
</dbReference>